<reference evidence="3" key="1">
    <citation type="submission" date="2025-08" db="UniProtKB">
        <authorList>
            <consortium name="RefSeq"/>
        </authorList>
    </citation>
    <scope>IDENTIFICATION</scope>
    <source>
        <tissue evidence="3">Thorax and Abdomen</tissue>
    </source>
</reference>
<name>A0ABM3FSW1_NEOLC</name>
<dbReference type="Proteomes" id="UP000829291">
    <property type="component" value="Chromosome 3"/>
</dbReference>
<accession>A0ABM3FSW1</accession>
<evidence type="ECO:0000313" key="2">
    <source>
        <dbReference type="Proteomes" id="UP000829291"/>
    </source>
</evidence>
<keyword evidence="2" id="KW-1185">Reference proteome</keyword>
<dbReference type="RefSeq" id="XP_046591115.1">
    <property type="nucleotide sequence ID" value="XM_046735159.1"/>
</dbReference>
<dbReference type="GeneID" id="124293631"/>
<organism evidence="2 3">
    <name type="scientific">Neodiprion lecontei</name>
    <name type="common">Redheaded pine sawfly</name>
    <dbReference type="NCBI Taxonomy" id="441921"/>
    <lineage>
        <taxon>Eukaryota</taxon>
        <taxon>Metazoa</taxon>
        <taxon>Ecdysozoa</taxon>
        <taxon>Arthropoda</taxon>
        <taxon>Hexapoda</taxon>
        <taxon>Insecta</taxon>
        <taxon>Pterygota</taxon>
        <taxon>Neoptera</taxon>
        <taxon>Endopterygota</taxon>
        <taxon>Hymenoptera</taxon>
        <taxon>Tenthredinoidea</taxon>
        <taxon>Diprionidae</taxon>
        <taxon>Diprioninae</taxon>
        <taxon>Neodiprion</taxon>
    </lineage>
</organism>
<sequence>MNHPATRDPFGLVRSAGCCYHPWNSQALPVCRLCARPASSFHLCGAPDALGGVFADSDRNHQAVLQGRVSPRTSFRYRTHPPTAARSPSVNSAPAGSCVGSPGRSLARSSPSTTQRPPGLDHPDRWIGEETRRSLRPHVYKYYLGHVQEYRRQNMKVSLKA</sequence>
<protein>
    <submittedName>
        <fullName evidence="3">Uncharacterized protein LOC124293631</fullName>
    </submittedName>
</protein>
<feature type="region of interest" description="Disordered" evidence="1">
    <location>
        <begin position="79"/>
        <end position="129"/>
    </location>
</feature>
<evidence type="ECO:0000313" key="3">
    <source>
        <dbReference type="RefSeq" id="XP_046591115.1"/>
    </source>
</evidence>
<feature type="compositionally biased region" description="Polar residues" evidence="1">
    <location>
        <begin position="107"/>
        <end position="116"/>
    </location>
</feature>
<gene>
    <name evidence="3" type="primary">LOC124293631</name>
</gene>
<evidence type="ECO:0000256" key="1">
    <source>
        <dbReference type="SAM" id="MobiDB-lite"/>
    </source>
</evidence>
<feature type="compositionally biased region" description="Basic and acidic residues" evidence="1">
    <location>
        <begin position="119"/>
        <end position="129"/>
    </location>
</feature>
<proteinExistence type="predicted"/>